<organism evidence="1 2">
    <name type="scientific">Phanerochaete sordida</name>
    <dbReference type="NCBI Taxonomy" id="48140"/>
    <lineage>
        <taxon>Eukaryota</taxon>
        <taxon>Fungi</taxon>
        <taxon>Dikarya</taxon>
        <taxon>Basidiomycota</taxon>
        <taxon>Agaricomycotina</taxon>
        <taxon>Agaricomycetes</taxon>
        <taxon>Polyporales</taxon>
        <taxon>Phanerochaetaceae</taxon>
        <taxon>Phanerochaete</taxon>
    </lineage>
</organism>
<evidence type="ECO:0000313" key="2">
    <source>
        <dbReference type="Proteomes" id="UP000703269"/>
    </source>
</evidence>
<evidence type="ECO:0000313" key="1">
    <source>
        <dbReference type="EMBL" id="GJE96962.1"/>
    </source>
</evidence>
<proteinExistence type="predicted"/>
<dbReference type="Proteomes" id="UP000703269">
    <property type="component" value="Unassembled WGS sequence"/>
</dbReference>
<gene>
    <name evidence="1" type="ORF">PsYK624_131720</name>
</gene>
<dbReference type="EMBL" id="BPQB01000066">
    <property type="protein sequence ID" value="GJE96962.1"/>
    <property type="molecule type" value="Genomic_DNA"/>
</dbReference>
<sequence>MGGRKCGCLYAPLESSCQRVKRPFSVTGSHPLARASVVVALSPCRPGCAGTWRDGGKKRGGRPGACPASPIARWSACVDGDAKRPRSAAGKVEVEHIGGWRATRRDRVGARGVGGEPGGAGRADAPFPSWRRASCTRAACVPPWRVPSAWRMG</sequence>
<keyword evidence="2" id="KW-1185">Reference proteome</keyword>
<accession>A0A9P3GKJ7</accession>
<comment type="caution">
    <text evidence="1">The sequence shown here is derived from an EMBL/GenBank/DDBJ whole genome shotgun (WGS) entry which is preliminary data.</text>
</comment>
<reference evidence="1 2" key="1">
    <citation type="submission" date="2021-08" db="EMBL/GenBank/DDBJ databases">
        <title>Draft Genome Sequence of Phanerochaete sordida strain YK-624.</title>
        <authorList>
            <person name="Mori T."/>
            <person name="Dohra H."/>
            <person name="Suzuki T."/>
            <person name="Kawagishi H."/>
            <person name="Hirai H."/>
        </authorList>
    </citation>
    <scope>NUCLEOTIDE SEQUENCE [LARGE SCALE GENOMIC DNA]</scope>
    <source>
        <strain evidence="1 2">YK-624</strain>
    </source>
</reference>
<dbReference type="AlphaFoldDB" id="A0A9P3GKJ7"/>
<name>A0A9P3GKJ7_9APHY</name>
<protein>
    <submittedName>
        <fullName evidence="1">Uncharacterized protein</fullName>
    </submittedName>
</protein>